<accession>A0A226DVJ1</accession>
<dbReference type="AlphaFoldDB" id="A0A226DVJ1"/>
<gene>
    <name evidence="1" type="ORF">Fcan01_16240</name>
</gene>
<evidence type="ECO:0000313" key="2">
    <source>
        <dbReference type="Proteomes" id="UP000198287"/>
    </source>
</evidence>
<name>A0A226DVJ1_FOLCA</name>
<dbReference type="EMBL" id="LNIX01000011">
    <property type="protein sequence ID" value="OXA48824.1"/>
    <property type="molecule type" value="Genomic_DNA"/>
</dbReference>
<dbReference type="Proteomes" id="UP000198287">
    <property type="component" value="Unassembled WGS sequence"/>
</dbReference>
<evidence type="ECO:0000313" key="1">
    <source>
        <dbReference type="EMBL" id="OXA48824.1"/>
    </source>
</evidence>
<protein>
    <submittedName>
        <fullName evidence="1">Uncharacterized protein</fullName>
    </submittedName>
</protein>
<proteinExistence type="predicted"/>
<keyword evidence="2" id="KW-1185">Reference proteome</keyword>
<reference evidence="1 2" key="1">
    <citation type="submission" date="2015-12" db="EMBL/GenBank/DDBJ databases">
        <title>The genome of Folsomia candida.</title>
        <authorList>
            <person name="Faddeeva A."/>
            <person name="Derks M.F."/>
            <person name="Anvar Y."/>
            <person name="Smit S."/>
            <person name="Van Straalen N."/>
            <person name="Roelofs D."/>
        </authorList>
    </citation>
    <scope>NUCLEOTIDE SEQUENCE [LARGE SCALE GENOMIC DNA]</scope>
    <source>
        <strain evidence="1 2">VU population</strain>
        <tissue evidence="1">Whole body</tissue>
    </source>
</reference>
<sequence length="353" mass="40613">MKKILTIIIYQIFHLVPQKGCQTFPNFDLDPNWLLLIGVTTTKNSSNVSTLPDTQTLHDTTLISGHLSGIPVKPLLLNYSRHKDEFPSWRLNCAQILVFSRTRSLLQYYDELVNWGNRNNVVIYLTLTLTSLIVLMESKFLNFLSIMGTPIYVIVVQADENTVGGKLLFPSPEKLTSLRRGVNYNQEMHRLSLMTEWVRRLRWADCENHREFVRVDHYVLYCQKNPSMSSVIIWHFVTIVDEYVWLICFLVSLILGVTRLGEFTDLCAAFVRQGMRNSQIWLIRDVAYQFECIFDAESKAINGFDLRGPRDLPVTVAAKYGLFVMSHINSNVFLTLNPKPLMVLTSEAPVTFP</sequence>
<comment type="caution">
    <text evidence="1">The sequence shown here is derived from an EMBL/GenBank/DDBJ whole genome shotgun (WGS) entry which is preliminary data.</text>
</comment>
<organism evidence="1 2">
    <name type="scientific">Folsomia candida</name>
    <name type="common">Springtail</name>
    <dbReference type="NCBI Taxonomy" id="158441"/>
    <lineage>
        <taxon>Eukaryota</taxon>
        <taxon>Metazoa</taxon>
        <taxon>Ecdysozoa</taxon>
        <taxon>Arthropoda</taxon>
        <taxon>Hexapoda</taxon>
        <taxon>Collembola</taxon>
        <taxon>Entomobryomorpha</taxon>
        <taxon>Isotomoidea</taxon>
        <taxon>Isotomidae</taxon>
        <taxon>Proisotominae</taxon>
        <taxon>Folsomia</taxon>
    </lineage>
</organism>